<dbReference type="SUPFAM" id="SSF55874">
    <property type="entry name" value="ATPase domain of HSP90 chaperone/DNA topoisomerase II/histidine kinase"/>
    <property type="match status" value="1"/>
</dbReference>
<dbReference type="KEGG" id="por:APT59_00875"/>
<evidence type="ECO:0000259" key="9">
    <source>
        <dbReference type="PROSITE" id="PS50110"/>
    </source>
</evidence>
<evidence type="ECO:0000256" key="3">
    <source>
        <dbReference type="ARBA" id="ARBA00022553"/>
    </source>
</evidence>
<dbReference type="Pfam" id="PF00072">
    <property type="entry name" value="Response_reg"/>
    <property type="match status" value="1"/>
</dbReference>
<dbReference type="PROSITE" id="PS50110">
    <property type="entry name" value="RESPONSE_REGULATORY"/>
    <property type="match status" value="1"/>
</dbReference>
<dbReference type="Pfam" id="PF08447">
    <property type="entry name" value="PAS_3"/>
    <property type="match status" value="1"/>
</dbReference>
<dbReference type="RefSeq" id="WP_059313130.1">
    <property type="nucleotide sequence ID" value="NZ_CP013987.1"/>
</dbReference>
<dbReference type="Pfam" id="PF02518">
    <property type="entry name" value="HATPase_c"/>
    <property type="match status" value="1"/>
</dbReference>
<evidence type="ECO:0000256" key="6">
    <source>
        <dbReference type="PROSITE-ProRule" id="PRU00169"/>
    </source>
</evidence>
<dbReference type="Gene3D" id="3.30.565.10">
    <property type="entry name" value="Histidine kinase-like ATPase, C-terminal domain"/>
    <property type="match status" value="1"/>
</dbReference>
<dbReference type="SUPFAM" id="SSF52172">
    <property type="entry name" value="CheY-like"/>
    <property type="match status" value="1"/>
</dbReference>
<dbReference type="SMART" id="SM00448">
    <property type="entry name" value="REC"/>
    <property type="match status" value="1"/>
</dbReference>
<dbReference type="InterPro" id="IPR005467">
    <property type="entry name" value="His_kinase_dom"/>
</dbReference>
<gene>
    <name evidence="12" type="ORF">APT59_00875</name>
</gene>
<protein>
    <recommendedName>
        <fullName evidence="2">histidine kinase</fullName>
        <ecNumber evidence="2">2.7.13.3</ecNumber>
    </recommendedName>
</protein>
<accession>A0A0U4VV06</accession>
<dbReference type="EC" id="2.7.13.3" evidence="2"/>
<dbReference type="InterPro" id="IPR003018">
    <property type="entry name" value="GAF"/>
</dbReference>
<comment type="catalytic activity">
    <reaction evidence="1">
        <text>ATP + protein L-histidine = ADP + protein N-phospho-L-histidine.</text>
        <dbReference type="EC" id="2.7.13.3"/>
    </reaction>
</comment>
<dbReference type="SUPFAM" id="SSF55785">
    <property type="entry name" value="PYP-like sensor domain (PAS domain)"/>
    <property type="match status" value="1"/>
</dbReference>
<keyword evidence="4" id="KW-0808">Transferase</keyword>
<dbReference type="CDD" id="cd00082">
    <property type="entry name" value="HisKA"/>
    <property type="match status" value="1"/>
</dbReference>
<dbReference type="InterPro" id="IPR036890">
    <property type="entry name" value="HATPase_C_sf"/>
</dbReference>
<dbReference type="Gene3D" id="1.10.287.130">
    <property type="match status" value="1"/>
</dbReference>
<evidence type="ECO:0000256" key="2">
    <source>
        <dbReference type="ARBA" id="ARBA00012438"/>
    </source>
</evidence>
<evidence type="ECO:0000256" key="1">
    <source>
        <dbReference type="ARBA" id="ARBA00000085"/>
    </source>
</evidence>
<dbReference type="SUPFAM" id="SSF55781">
    <property type="entry name" value="GAF domain-like"/>
    <property type="match status" value="1"/>
</dbReference>
<dbReference type="InterPro" id="IPR001789">
    <property type="entry name" value="Sig_transdc_resp-reg_receiver"/>
</dbReference>
<dbReference type="Gene3D" id="3.40.50.2300">
    <property type="match status" value="1"/>
</dbReference>
<dbReference type="InterPro" id="IPR000014">
    <property type="entry name" value="PAS"/>
</dbReference>
<dbReference type="AlphaFoldDB" id="A0A0U4VV06"/>
<dbReference type="PROSITE" id="PS50113">
    <property type="entry name" value="PAC"/>
    <property type="match status" value="1"/>
</dbReference>
<feature type="modified residue" description="4-aspartylphosphate" evidence="6">
    <location>
        <position position="652"/>
    </location>
</feature>
<dbReference type="OrthoDB" id="6973808at2"/>
<proteinExistence type="predicted"/>
<dbReference type="InterPro" id="IPR036097">
    <property type="entry name" value="HisK_dim/P_sf"/>
</dbReference>
<dbReference type="PROSITE" id="PS50109">
    <property type="entry name" value="HIS_KIN"/>
    <property type="match status" value="1"/>
</dbReference>
<feature type="domain" description="Histidine kinase" evidence="8">
    <location>
        <begin position="355"/>
        <end position="578"/>
    </location>
</feature>
<dbReference type="NCBIfam" id="TIGR00229">
    <property type="entry name" value="sensory_box"/>
    <property type="match status" value="1"/>
</dbReference>
<dbReference type="InterPro" id="IPR029016">
    <property type="entry name" value="GAF-like_dom_sf"/>
</dbReference>
<dbReference type="Pfam" id="PF01590">
    <property type="entry name" value="GAF"/>
    <property type="match status" value="1"/>
</dbReference>
<dbReference type="PRINTS" id="PR00344">
    <property type="entry name" value="BCTRLSENSOR"/>
</dbReference>
<dbReference type="SMART" id="SM00388">
    <property type="entry name" value="HisKA"/>
    <property type="match status" value="1"/>
</dbReference>
<dbReference type="SUPFAM" id="SSF47384">
    <property type="entry name" value="Homodimeric domain of signal transducing histidine kinase"/>
    <property type="match status" value="1"/>
</dbReference>
<dbReference type="Gene3D" id="3.30.450.20">
    <property type="entry name" value="PAS domain"/>
    <property type="match status" value="1"/>
</dbReference>
<dbReference type="InterPro" id="IPR035965">
    <property type="entry name" value="PAS-like_dom_sf"/>
</dbReference>
<evidence type="ECO:0000259" key="10">
    <source>
        <dbReference type="PROSITE" id="PS50112"/>
    </source>
</evidence>
<dbReference type="PROSITE" id="PS50112">
    <property type="entry name" value="PAS"/>
    <property type="match status" value="1"/>
</dbReference>
<keyword evidence="7" id="KW-0175">Coiled coil</keyword>
<dbReference type="InterPro" id="IPR011006">
    <property type="entry name" value="CheY-like_superfamily"/>
</dbReference>
<evidence type="ECO:0000256" key="7">
    <source>
        <dbReference type="SAM" id="Coils"/>
    </source>
</evidence>
<feature type="coiled-coil region" evidence="7">
    <location>
        <begin position="312"/>
        <end position="346"/>
    </location>
</feature>
<dbReference type="EMBL" id="CP013987">
    <property type="protein sequence ID" value="ALZ82824.1"/>
    <property type="molecule type" value="Genomic_DNA"/>
</dbReference>
<keyword evidence="5" id="KW-0418">Kinase</keyword>
<evidence type="ECO:0000256" key="5">
    <source>
        <dbReference type="ARBA" id="ARBA00022777"/>
    </source>
</evidence>
<feature type="domain" description="Response regulatory" evidence="9">
    <location>
        <begin position="602"/>
        <end position="716"/>
    </location>
</feature>
<dbReference type="PANTHER" id="PTHR43065:SF42">
    <property type="entry name" value="TWO-COMPONENT SENSOR PPRA"/>
    <property type="match status" value="1"/>
</dbReference>
<evidence type="ECO:0000259" key="11">
    <source>
        <dbReference type="PROSITE" id="PS50113"/>
    </source>
</evidence>
<dbReference type="PANTHER" id="PTHR43065">
    <property type="entry name" value="SENSOR HISTIDINE KINASE"/>
    <property type="match status" value="1"/>
</dbReference>
<evidence type="ECO:0000259" key="8">
    <source>
        <dbReference type="PROSITE" id="PS50109"/>
    </source>
</evidence>
<name>A0A0U4VV06_9PSED</name>
<dbReference type="SMART" id="SM00091">
    <property type="entry name" value="PAS"/>
    <property type="match status" value="1"/>
</dbReference>
<evidence type="ECO:0000313" key="12">
    <source>
        <dbReference type="EMBL" id="ALZ82824.1"/>
    </source>
</evidence>
<dbReference type="InterPro" id="IPR013655">
    <property type="entry name" value="PAS_fold_3"/>
</dbReference>
<evidence type="ECO:0000313" key="13">
    <source>
        <dbReference type="Proteomes" id="UP000064137"/>
    </source>
</evidence>
<dbReference type="InterPro" id="IPR003661">
    <property type="entry name" value="HisK_dim/P_dom"/>
</dbReference>
<sequence>MSSVHVLLRQRTALAKFGELALKGNDLDEILHQACHLVSEALDTPLAKVMELQADGRNLLVRSGVGWKPGVVGHELVPAKERSSEGFALQTGEPVVSTDITAEDRFDYPQFLKDHGVRALVNVIILGPEGQPPFGLLEVDSPVEREFSPDDIDFLRTYANLLGATVDRLNKVQALEHSEAELREREAQYCAATVLNPQIPWTADAQGFIDSFDDRWLTLTGRSREELLGEGWLQVPHPDYRERMQQAWRHSLATGAAYDIRTCLQTASGGYGWYRVRAFAQTDEQGRRQRWYGTIEDIQERMDLESALVHWNETLEERVRDRTAALEQEQAERAVTEEKLRQSQKMEAVGQLTGGIAHDFNNMLAGVISSLELLQLRIARGRLDDLDRYIILALTSANRAAGLTHRLLAFSRQQRLEPKNLQASLLVSELEDLIRRTVGPGIRFEILIGDTGVIHCDPNQLENALLNLAINARDAMPDGGVLTLETKRVSVEPHYGELRDLPIGDYLKISLTDTGIGMSPDTVARVFEPFFTTKPLGEGTGLGLSMVFGFMEQSGGQIRVHSQLGAGTSVSLFFPRGSKGIEQIDELANAEPDACPTGNGERVLVVDDEPVVRKTMAAALKELGYQVMEAADGASALARFKASPDIQVLVTDIGLAGGMTGKVLYSQLIALDPQLRVLFVSGFAGPLFEEGLPSQALLLSKPFTMNEFSRCVSQLVRSP</sequence>
<dbReference type="GO" id="GO:0000155">
    <property type="term" value="F:phosphorelay sensor kinase activity"/>
    <property type="evidence" value="ECO:0007669"/>
    <property type="project" value="InterPro"/>
</dbReference>
<dbReference type="SMART" id="SM00387">
    <property type="entry name" value="HATPase_c"/>
    <property type="match status" value="1"/>
</dbReference>
<reference evidence="12 13" key="1">
    <citation type="submission" date="2016-01" db="EMBL/GenBank/DDBJ databases">
        <title>Annotation of Pseudomonas oryzihabitans USDA-ARS-USMARC-56511.</title>
        <authorList>
            <person name="Harhay G.P."/>
            <person name="Harhay D.M."/>
            <person name="Smith T.P.L."/>
            <person name="Bono J.L."/>
            <person name="Heaton M.P."/>
            <person name="Clawson M.L."/>
            <person name="Chitko-Mckown C.G."/>
            <person name="Capik S.F."/>
            <person name="DeDonder K.D."/>
            <person name="Apley M.D."/>
            <person name="Lubbers B.V."/>
            <person name="White B.J."/>
            <person name="Larson R.L."/>
        </authorList>
    </citation>
    <scope>NUCLEOTIDE SEQUENCE [LARGE SCALE GENOMIC DNA]</scope>
    <source>
        <strain evidence="12 13">USDA-ARS-USMARC-56511</strain>
    </source>
</reference>
<dbReference type="Gene3D" id="3.30.450.40">
    <property type="match status" value="1"/>
</dbReference>
<keyword evidence="3 6" id="KW-0597">Phosphoprotein</keyword>
<organism evidence="12 13">
    <name type="scientific">Pseudomonas oryzihabitans</name>
    <dbReference type="NCBI Taxonomy" id="47885"/>
    <lineage>
        <taxon>Bacteria</taxon>
        <taxon>Pseudomonadati</taxon>
        <taxon>Pseudomonadota</taxon>
        <taxon>Gammaproteobacteria</taxon>
        <taxon>Pseudomonadales</taxon>
        <taxon>Pseudomonadaceae</taxon>
        <taxon>Pseudomonas</taxon>
    </lineage>
</organism>
<feature type="domain" description="PAS" evidence="10">
    <location>
        <begin position="201"/>
        <end position="255"/>
    </location>
</feature>
<feature type="domain" description="PAC" evidence="11">
    <location>
        <begin position="258"/>
        <end position="310"/>
    </location>
</feature>
<dbReference type="InterPro" id="IPR003594">
    <property type="entry name" value="HATPase_dom"/>
</dbReference>
<evidence type="ECO:0000256" key="4">
    <source>
        <dbReference type="ARBA" id="ARBA00022679"/>
    </source>
</evidence>
<dbReference type="SMART" id="SM00065">
    <property type="entry name" value="GAF"/>
    <property type="match status" value="1"/>
</dbReference>
<dbReference type="CDD" id="cd00130">
    <property type="entry name" value="PAS"/>
    <property type="match status" value="1"/>
</dbReference>
<dbReference type="InterPro" id="IPR000700">
    <property type="entry name" value="PAS-assoc_C"/>
</dbReference>
<dbReference type="Proteomes" id="UP000064137">
    <property type="component" value="Chromosome"/>
</dbReference>
<dbReference type="InterPro" id="IPR004358">
    <property type="entry name" value="Sig_transdc_His_kin-like_C"/>
</dbReference>